<evidence type="ECO:0000313" key="4">
    <source>
        <dbReference type="Proteomes" id="UP000469215"/>
    </source>
</evidence>
<dbReference type="RefSeq" id="WP_160952895.1">
    <property type="nucleotide sequence ID" value="NZ_WWEQ01000017.1"/>
</dbReference>
<dbReference type="InterPro" id="IPR020904">
    <property type="entry name" value="Sc_DH/Rdtase_CS"/>
</dbReference>
<gene>
    <name evidence="3" type="ORF">GSY69_05630</name>
</gene>
<comment type="similarity">
    <text evidence="1">Belongs to the short-chain dehydrogenases/reductases (SDR) family.</text>
</comment>
<reference evidence="3 4" key="1">
    <citation type="submission" date="2020-01" db="EMBL/GenBank/DDBJ databases">
        <authorList>
            <person name="Deng T."/>
        </authorList>
    </citation>
    <scope>NUCLEOTIDE SEQUENCE [LARGE SCALE GENOMIC DNA]</scope>
    <source>
        <strain evidence="3 4">5221</strain>
    </source>
</reference>
<dbReference type="InterPro" id="IPR036291">
    <property type="entry name" value="NAD(P)-bd_dom_sf"/>
</dbReference>
<accession>A0A6N9H6F4</accession>
<evidence type="ECO:0000256" key="2">
    <source>
        <dbReference type="ARBA" id="ARBA00023002"/>
    </source>
</evidence>
<dbReference type="EMBL" id="WWEQ01000017">
    <property type="protein sequence ID" value="MYM19461.1"/>
    <property type="molecule type" value="Genomic_DNA"/>
</dbReference>
<comment type="caution">
    <text evidence="3">The sequence shown here is derived from an EMBL/GenBank/DDBJ whole genome shotgun (WGS) entry which is preliminary data.</text>
</comment>
<dbReference type="PROSITE" id="PS00061">
    <property type="entry name" value="ADH_SHORT"/>
    <property type="match status" value="1"/>
</dbReference>
<keyword evidence="2" id="KW-0560">Oxidoreductase</keyword>
<evidence type="ECO:0000256" key="1">
    <source>
        <dbReference type="ARBA" id="ARBA00006484"/>
    </source>
</evidence>
<dbReference type="InterPro" id="IPR002347">
    <property type="entry name" value="SDR_fam"/>
</dbReference>
<keyword evidence="4" id="KW-1185">Reference proteome</keyword>
<dbReference type="Proteomes" id="UP000469215">
    <property type="component" value="Unassembled WGS sequence"/>
</dbReference>
<dbReference type="CDD" id="cd05233">
    <property type="entry name" value="SDR_c"/>
    <property type="match status" value="1"/>
</dbReference>
<protein>
    <submittedName>
        <fullName evidence="3">SDR family NAD(P)-dependent oxidoreductase</fullName>
    </submittedName>
</protein>
<organism evidence="3 4">
    <name type="scientific">Brevibacterium rongguiense</name>
    <dbReference type="NCBI Taxonomy" id="2695267"/>
    <lineage>
        <taxon>Bacteria</taxon>
        <taxon>Bacillati</taxon>
        <taxon>Actinomycetota</taxon>
        <taxon>Actinomycetes</taxon>
        <taxon>Micrococcales</taxon>
        <taxon>Brevibacteriaceae</taxon>
        <taxon>Brevibacterium</taxon>
    </lineage>
</organism>
<dbReference type="Pfam" id="PF00106">
    <property type="entry name" value="adh_short"/>
    <property type="match status" value="1"/>
</dbReference>
<evidence type="ECO:0000313" key="3">
    <source>
        <dbReference type="EMBL" id="MYM19461.1"/>
    </source>
</evidence>
<sequence>MDHGQDLAVITGGARGIGRHLADAFARAGYAVLLTATDGQRASAAAAELAADTAGRVSGAALDAGDPASVAALAARVDEAQEALGARLRVLVNNAGRIESTEGPVWEADPASLAAVVAANVAGPLLVVNALAPLLLATAEATGRPARIIDLNSGSGAQGTNAYAAYSASKLALFRLADSVQHYGFDRGLRIFELSPGVIRSDMTGSMPVHAERTEWTDPAEVAALALALAGGELDAWSGRYVRAGLDTPESLARRAAAGPLPAGLRRATVEM</sequence>
<dbReference type="AlphaFoldDB" id="A0A6N9H6F4"/>
<dbReference type="Gene3D" id="3.40.50.720">
    <property type="entry name" value="NAD(P)-binding Rossmann-like Domain"/>
    <property type="match status" value="1"/>
</dbReference>
<dbReference type="SUPFAM" id="SSF51735">
    <property type="entry name" value="NAD(P)-binding Rossmann-fold domains"/>
    <property type="match status" value="1"/>
</dbReference>
<dbReference type="GO" id="GO:0016616">
    <property type="term" value="F:oxidoreductase activity, acting on the CH-OH group of donors, NAD or NADP as acceptor"/>
    <property type="evidence" value="ECO:0007669"/>
    <property type="project" value="TreeGrafter"/>
</dbReference>
<proteinExistence type="inferred from homology"/>
<dbReference type="PANTHER" id="PTHR42760:SF37">
    <property type="entry name" value="CLAVALDEHYDE DEHYDROGENASE"/>
    <property type="match status" value="1"/>
</dbReference>
<dbReference type="PANTHER" id="PTHR42760">
    <property type="entry name" value="SHORT-CHAIN DEHYDROGENASES/REDUCTASES FAMILY MEMBER"/>
    <property type="match status" value="1"/>
</dbReference>
<name>A0A6N9H6F4_9MICO</name>
<dbReference type="PRINTS" id="PR00081">
    <property type="entry name" value="GDHRDH"/>
</dbReference>